<dbReference type="GO" id="GO:0140664">
    <property type="term" value="F:ATP-dependent DNA damage sensor activity"/>
    <property type="evidence" value="ECO:0007669"/>
    <property type="project" value="InterPro"/>
</dbReference>
<dbReference type="InterPro" id="IPR007695">
    <property type="entry name" value="DNA_mismatch_repair_MutS-lik_N"/>
</dbReference>
<keyword evidence="14" id="KW-1185">Reference proteome</keyword>
<dbReference type="SMART" id="SM00534">
    <property type="entry name" value="MUTSac"/>
    <property type="match status" value="1"/>
</dbReference>
<feature type="domain" description="DNA mismatch repair proteins mutS family" evidence="12">
    <location>
        <begin position="899"/>
        <end position="915"/>
    </location>
</feature>
<proteinExistence type="inferred from homology"/>
<dbReference type="Gene3D" id="3.40.50.300">
    <property type="entry name" value="P-loop containing nucleotide triphosphate hydrolases"/>
    <property type="match status" value="1"/>
</dbReference>
<feature type="region of interest" description="Disordered" evidence="11">
    <location>
        <begin position="135"/>
        <end position="156"/>
    </location>
</feature>
<dbReference type="InterPro" id="IPR000432">
    <property type="entry name" value="DNA_mismatch_repair_MutS_C"/>
</dbReference>
<dbReference type="InterPro" id="IPR036187">
    <property type="entry name" value="DNA_mismatch_repair_MutS_sf"/>
</dbReference>
<evidence type="ECO:0000256" key="10">
    <source>
        <dbReference type="SAM" id="Coils"/>
    </source>
</evidence>
<dbReference type="Pfam" id="PF00488">
    <property type="entry name" value="MutS_V"/>
    <property type="match status" value="1"/>
</dbReference>
<feature type="region of interest" description="Disordered" evidence="11">
    <location>
        <begin position="48"/>
        <end position="83"/>
    </location>
</feature>
<dbReference type="OrthoDB" id="121051at2759"/>
<evidence type="ECO:0000256" key="11">
    <source>
        <dbReference type="SAM" id="MobiDB-lite"/>
    </source>
</evidence>
<dbReference type="Proteomes" id="UP000005666">
    <property type="component" value="Chromosome 8"/>
</dbReference>
<dbReference type="EMBL" id="HE612863">
    <property type="protein sequence ID" value="CCE64444.1"/>
    <property type="molecule type" value="Genomic_DNA"/>
</dbReference>
<dbReference type="GO" id="GO:0043111">
    <property type="term" value="P:replication fork arrest"/>
    <property type="evidence" value="ECO:0007669"/>
    <property type="project" value="EnsemblFungi"/>
</dbReference>
<evidence type="ECO:0000256" key="2">
    <source>
        <dbReference type="ARBA" id="ARBA00019000"/>
    </source>
</evidence>
<keyword evidence="7" id="KW-0238">DNA-binding</keyword>
<evidence type="ECO:0000256" key="9">
    <source>
        <dbReference type="ARBA" id="ARBA00029792"/>
    </source>
</evidence>
<dbReference type="InterPro" id="IPR017261">
    <property type="entry name" value="DNA_mismatch_repair_MutS/MSH"/>
</dbReference>
<evidence type="ECO:0000256" key="1">
    <source>
        <dbReference type="ARBA" id="ARBA00007094"/>
    </source>
</evidence>
<feature type="coiled-coil region" evidence="10">
    <location>
        <begin position="645"/>
        <end position="672"/>
    </location>
</feature>
<reference evidence="13 14" key="1">
    <citation type="journal article" date="2011" name="Proc. Natl. Acad. Sci. U.S.A.">
        <title>Evolutionary erosion of yeast sex chromosomes by mating-type switching accidents.</title>
        <authorList>
            <person name="Gordon J.L."/>
            <person name="Armisen D."/>
            <person name="Proux-Wera E."/>
            <person name="Oheigeartaigh S.S."/>
            <person name="Byrne K.P."/>
            <person name="Wolfe K.H."/>
        </authorList>
    </citation>
    <scope>NUCLEOTIDE SEQUENCE [LARGE SCALE GENOMIC DNA]</scope>
    <source>
        <strain evidence="14">ATCC 24235 / CBS 4417 / NBRC 1672 / NRRL Y-8282 / UCD 70-5</strain>
    </source>
</reference>
<dbReference type="GO" id="GO:0005524">
    <property type="term" value="F:ATP binding"/>
    <property type="evidence" value="ECO:0007669"/>
    <property type="project" value="UniProtKB-KW"/>
</dbReference>
<dbReference type="GO" id="GO:0000710">
    <property type="term" value="P:meiotic mismatch repair"/>
    <property type="evidence" value="ECO:0007669"/>
    <property type="project" value="EnsemblFungi"/>
</dbReference>
<dbReference type="GO" id="GO:0000403">
    <property type="term" value="F:Y-form DNA binding"/>
    <property type="evidence" value="ECO:0007669"/>
    <property type="project" value="EnsemblFungi"/>
</dbReference>
<dbReference type="RefSeq" id="XP_003686878.1">
    <property type="nucleotide sequence ID" value="XM_003686830.1"/>
</dbReference>
<dbReference type="InterPro" id="IPR007696">
    <property type="entry name" value="DNA_mismatch_repair_MutS_core"/>
</dbReference>
<dbReference type="KEGG" id="tpf:TPHA_0H02400"/>
<dbReference type="GO" id="GO:0000735">
    <property type="term" value="P:removal of nonhomologous ends"/>
    <property type="evidence" value="ECO:0007669"/>
    <property type="project" value="EnsemblFungi"/>
</dbReference>
<protein>
    <recommendedName>
        <fullName evidence="2">DNA mismatch repair protein MSH3</fullName>
    </recommendedName>
    <alternativeName>
        <fullName evidence="3">DNA mismatch repair protein msh3</fullName>
    </alternativeName>
    <alternativeName>
        <fullName evidence="9">MutS protein homolog 3</fullName>
    </alternativeName>
</protein>
<keyword evidence="6" id="KW-0067">ATP-binding</keyword>
<dbReference type="PIRSF" id="PIRSF037677">
    <property type="entry name" value="DNA_mis_repair_Msh6"/>
    <property type="match status" value="1"/>
</dbReference>
<feature type="compositionally biased region" description="Polar residues" evidence="11">
    <location>
        <begin position="65"/>
        <end position="82"/>
    </location>
</feature>
<dbReference type="Gene3D" id="3.40.1170.10">
    <property type="entry name" value="DNA repair protein MutS, domain I"/>
    <property type="match status" value="1"/>
</dbReference>
<dbReference type="InterPro" id="IPR027417">
    <property type="entry name" value="P-loop_NTPase"/>
</dbReference>
<dbReference type="GO" id="GO:0032302">
    <property type="term" value="C:MutSbeta complex"/>
    <property type="evidence" value="ECO:0007669"/>
    <property type="project" value="EnsemblFungi"/>
</dbReference>
<accession>G8BWJ3</accession>
<dbReference type="SUPFAM" id="SSF55271">
    <property type="entry name" value="DNA repair protein MutS, domain I"/>
    <property type="match status" value="1"/>
</dbReference>
<dbReference type="SUPFAM" id="SSF52540">
    <property type="entry name" value="P-loop containing nucleoside triphosphate hydrolases"/>
    <property type="match status" value="1"/>
</dbReference>
<dbReference type="InterPro" id="IPR045076">
    <property type="entry name" value="MutS"/>
</dbReference>
<keyword evidence="4" id="KW-0547">Nucleotide-binding</keyword>
<keyword evidence="10" id="KW-0175">Coiled coil</keyword>
<evidence type="ECO:0000256" key="5">
    <source>
        <dbReference type="ARBA" id="ARBA00022763"/>
    </source>
</evidence>
<dbReference type="Pfam" id="PF01624">
    <property type="entry name" value="MutS_I"/>
    <property type="match status" value="1"/>
</dbReference>
<dbReference type="STRING" id="1071381.G8BWJ3"/>
<dbReference type="PANTHER" id="PTHR11361">
    <property type="entry name" value="DNA MISMATCH REPAIR PROTEIN MUTS FAMILY MEMBER"/>
    <property type="match status" value="1"/>
</dbReference>
<name>G8BWJ3_TETPH</name>
<dbReference type="InterPro" id="IPR036678">
    <property type="entry name" value="MutS_con_dom_sf"/>
</dbReference>
<dbReference type="GO" id="GO:0006312">
    <property type="term" value="P:mitotic recombination"/>
    <property type="evidence" value="ECO:0007669"/>
    <property type="project" value="EnsemblFungi"/>
</dbReference>
<dbReference type="SUPFAM" id="SSF48334">
    <property type="entry name" value="DNA repair protein MutS, domain III"/>
    <property type="match status" value="1"/>
</dbReference>
<evidence type="ECO:0000313" key="14">
    <source>
        <dbReference type="Proteomes" id="UP000005666"/>
    </source>
</evidence>
<dbReference type="Gene3D" id="1.10.1420.10">
    <property type="match status" value="2"/>
</dbReference>
<dbReference type="PROSITE" id="PS00486">
    <property type="entry name" value="DNA_MISMATCH_REPAIR_2"/>
    <property type="match status" value="1"/>
</dbReference>
<dbReference type="HOGENOM" id="CLU_002472_0_0_1"/>
<dbReference type="GeneID" id="11533894"/>
<dbReference type="GO" id="GO:0000406">
    <property type="term" value="F:double-strand/single-strand DNA junction binding"/>
    <property type="evidence" value="ECO:0007669"/>
    <property type="project" value="EnsemblFungi"/>
</dbReference>
<dbReference type="Gene3D" id="3.30.420.110">
    <property type="entry name" value="MutS, connector domain"/>
    <property type="match status" value="1"/>
</dbReference>
<dbReference type="eggNOG" id="KOG0218">
    <property type="taxonomic scope" value="Eukaryota"/>
</dbReference>
<evidence type="ECO:0000256" key="7">
    <source>
        <dbReference type="ARBA" id="ARBA00023125"/>
    </source>
</evidence>
<organism evidence="13 14">
    <name type="scientific">Tetrapisispora phaffii (strain ATCC 24235 / CBS 4417 / NBRC 1672 / NRRL Y-8282 / UCD 70-5)</name>
    <name type="common">Yeast</name>
    <name type="synonym">Fabospora phaffii</name>
    <dbReference type="NCBI Taxonomy" id="1071381"/>
    <lineage>
        <taxon>Eukaryota</taxon>
        <taxon>Fungi</taxon>
        <taxon>Dikarya</taxon>
        <taxon>Ascomycota</taxon>
        <taxon>Saccharomycotina</taxon>
        <taxon>Saccharomycetes</taxon>
        <taxon>Saccharomycetales</taxon>
        <taxon>Saccharomycetaceae</taxon>
        <taxon>Tetrapisispora</taxon>
    </lineage>
</organism>
<evidence type="ECO:0000256" key="8">
    <source>
        <dbReference type="ARBA" id="ARBA00023204"/>
    </source>
</evidence>
<gene>
    <name evidence="13" type="primary">TPHA0H02400</name>
    <name evidence="13" type="ordered locus">TPHA_0H02400</name>
</gene>
<dbReference type="AlphaFoldDB" id="G8BWJ3"/>
<dbReference type="PANTHER" id="PTHR11361:SF122">
    <property type="entry name" value="DNA MISMATCH REPAIR PROTEIN MSH3"/>
    <property type="match status" value="1"/>
</dbReference>
<evidence type="ECO:0000256" key="3">
    <source>
        <dbReference type="ARBA" id="ARBA00022151"/>
    </source>
</evidence>
<evidence type="ECO:0000256" key="6">
    <source>
        <dbReference type="ARBA" id="ARBA00022840"/>
    </source>
</evidence>
<sequence>MSKQPIISRFFKSVKKSKNDAIELSVSANSAMPEPILIDISNEVKDDRVSSDLLRSGSSEDTETRNSSIHVTSLNDTELSNPTDDLITEEDEIIKETDKVENISNGQRSSTFLKTLNNIMSKRKRVTNEHIDEIDEPSTEAAEGSYNTKKSKKTNTDQLTPLDKQIKDIKIKNMDKVLIVRVGYKYKCFAEDAIIVSQLLHIMLIPGKLSIDGSNPQDKNYKQFAYCSFPDIRLKVHLENLVHHNLKVAIVEQTETSAIKKVLPSSKSSSVFERQITGVFTKATFGVNSTFTNLREKFVLGHNNSIWILKLNLVINELNLKNNDLFEFFLISVNLNSGEVVYDSFTEPINRLEKFETRLLHLNPVEVLTTEEFPELISKKLKGKECSIIKQSKDIPNDIVPTKELDEIVKGNDMKDVFRSLLYHLYFYLTEYNNQNILKLPTNYKHFLTNSSFTLDKNTIQSLDIFSNDCGKGSLFWLLDHTRTAFGSRQLRDWVLHPLTNQVLIEERLNSIEALVTEIENIFFDSLNNLLKNTPDILKTINRISYGITSRKEVYYFLKQMKQFYDHFQVHNEFLSSEVINENGLINKKSPFLFNLFKTINENLLTSRIPELLAMINISAVLDKDPKIQVCEFFNLNNYCNSENMTSIQREIGSIKNELQEELQNIKNILKRPHLSFKDETEYLIEVRNTQVKGIPADWVVVNRTKMISRYQTPKTKLLCEKLQFQNELLYNEANSEYLSFVKCINKEYTKLHQIISNFGVYDALLSLSATSNYTNYVRPKFTDVPQYIQASNSRNPIIESLNLNYVPNNVTISQKEGSFLIITGPNMGGKSSYIRQVALLIILSQIGSFVPADVLEISIFDNVLTRIGAYDNLLQGQSTFKVELQEILHIIKNSTENSLLLLDEVGRGTSTKDGQAISWSLINYFVTLPSCPVVLFTTHYSNLTKNLSSKVIQNYYMDFVERKLEGESWTTVVFLYKLKKGLTDNSYGLNVAKLAQIDARIINEAHSASETMRDEEEIEPKLNVIYTMKNILSSSLDNAEKVSSLITLIDSTTNEEENSK</sequence>
<dbReference type="Pfam" id="PF05192">
    <property type="entry name" value="MutS_III"/>
    <property type="match status" value="1"/>
</dbReference>
<keyword evidence="8" id="KW-0234">DNA repair</keyword>
<dbReference type="SMART" id="SM00533">
    <property type="entry name" value="MUTSd"/>
    <property type="match status" value="1"/>
</dbReference>
<dbReference type="InterPro" id="IPR016151">
    <property type="entry name" value="DNA_mismatch_repair_MutS_N"/>
</dbReference>
<evidence type="ECO:0000313" key="13">
    <source>
        <dbReference type="EMBL" id="CCE64444.1"/>
    </source>
</evidence>
<keyword evidence="5" id="KW-0227">DNA damage</keyword>
<dbReference type="OMA" id="INMHAAR"/>
<dbReference type="GO" id="GO:0000404">
    <property type="term" value="F:heteroduplex DNA loop binding"/>
    <property type="evidence" value="ECO:0007669"/>
    <property type="project" value="EnsemblFungi"/>
</dbReference>
<evidence type="ECO:0000259" key="12">
    <source>
        <dbReference type="PROSITE" id="PS00486"/>
    </source>
</evidence>
<evidence type="ECO:0000256" key="4">
    <source>
        <dbReference type="ARBA" id="ARBA00022741"/>
    </source>
</evidence>
<comment type="similarity">
    <text evidence="1">Belongs to the DNA mismatch repair MutS family. MSH3 subfamily.</text>
</comment>